<gene>
    <name evidence="4" type="ORF">Fot_38440</name>
</gene>
<dbReference type="Gene3D" id="1.25.10.10">
    <property type="entry name" value="Leucine-rich Repeat Variant"/>
    <property type="match status" value="1"/>
</dbReference>
<keyword evidence="5" id="KW-1185">Reference proteome</keyword>
<evidence type="ECO:0000256" key="1">
    <source>
        <dbReference type="ARBA" id="ARBA00022737"/>
    </source>
</evidence>
<dbReference type="PANTHER" id="PTHR23315:SF64">
    <property type="entry name" value="ARM REPEAT SUPERFAMILY PROTEIN"/>
    <property type="match status" value="1"/>
</dbReference>
<dbReference type="PANTHER" id="PTHR23315">
    <property type="entry name" value="U BOX DOMAIN-CONTAINING"/>
    <property type="match status" value="1"/>
</dbReference>
<dbReference type="Proteomes" id="UP001604277">
    <property type="component" value="Unassembled WGS sequence"/>
</dbReference>
<name>A0ABD1S2I9_9LAMI</name>
<dbReference type="SMART" id="SM00185">
    <property type="entry name" value="ARM"/>
    <property type="match status" value="2"/>
</dbReference>
<dbReference type="EMBL" id="JBFOLJ010000011">
    <property type="protein sequence ID" value="KAL2494683.1"/>
    <property type="molecule type" value="Genomic_DNA"/>
</dbReference>
<evidence type="ECO:0000256" key="3">
    <source>
        <dbReference type="SAM" id="MobiDB-lite"/>
    </source>
</evidence>
<dbReference type="InterPro" id="IPR000225">
    <property type="entry name" value="Armadillo"/>
</dbReference>
<reference evidence="5" key="1">
    <citation type="submission" date="2024-07" db="EMBL/GenBank/DDBJ databases">
        <title>Two chromosome-level genome assemblies of Korean endemic species Abeliophyllum distichum and Forsythia ovata (Oleaceae).</title>
        <authorList>
            <person name="Jang H."/>
        </authorList>
    </citation>
    <scope>NUCLEOTIDE SEQUENCE [LARGE SCALE GENOMIC DNA]</scope>
</reference>
<dbReference type="SUPFAM" id="SSF48371">
    <property type="entry name" value="ARM repeat"/>
    <property type="match status" value="1"/>
</dbReference>
<dbReference type="AlphaFoldDB" id="A0ABD1S2I9"/>
<evidence type="ECO:0000256" key="2">
    <source>
        <dbReference type="ARBA" id="ARBA00022786"/>
    </source>
</evidence>
<dbReference type="InterPro" id="IPR011989">
    <property type="entry name" value="ARM-like"/>
</dbReference>
<proteinExistence type="predicted"/>
<dbReference type="InterPro" id="IPR016024">
    <property type="entry name" value="ARM-type_fold"/>
</dbReference>
<keyword evidence="1" id="KW-0677">Repeat</keyword>
<accession>A0ABD1S2I9</accession>
<sequence length="163" mass="16652">MTGIEAGHELDFHTKAEGGEKGKTGDEIELIASSGAIKPLIHALKLGTSTARENAACALLRHSQIEENKITIGRSGAILPLVNLLESGNFQGKKDACTTLYSLCSIKKNKSRAVQAGYEACGGVNGGFRVKHGGLTSVCVGPIGVNAGSHGGAGGGRRNPSTG</sequence>
<keyword evidence="2" id="KW-0833">Ubl conjugation pathway</keyword>
<dbReference type="Pfam" id="PF00514">
    <property type="entry name" value="Arm"/>
    <property type="match status" value="1"/>
</dbReference>
<protein>
    <submittedName>
        <fullName evidence="4">E3 ubiquitin ligase PUB14</fullName>
    </submittedName>
</protein>
<evidence type="ECO:0000313" key="4">
    <source>
        <dbReference type="EMBL" id="KAL2494683.1"/>
    </source>
</evidence>
<feature type="region of interest" description="Disordered" evidence="3">
    <location>
        <begin position="1"/>
        <end position="23"/>
    </location>
</feature>
<organism evidence="4 5">
    <name type="scientific">Forsythia ovata</name>
    <dbReference type="NCBI Taxonomy" id="205694"/>
    <lineage>
        <taxon>Eukaryota</taxon>
        <taxon>Viridiplantae</taxon>
        <taxon>Streptophyta</taxon>
        <taxon>Embryophyta</taxon>
        <taxon>Tracheophyta</taxon>
        <taxon>Spermatophyta</taxon>
        <taxon>Magnoliopsida</taxon>
        <taxon>eudicotyledons</taxon>
        <taxon>Gunneridae</taxon>
        <taxon>Pentapetalae</taxon>
        <taxon>asterids</taxon>
        <taxon>lamiids</taxon>
        <taxon>Lamiales</taxon>
        <taxon>Oleaceae</taxon>
        <taxon>Forsythieae</taxon>
        <taxon>Forsythia</taxon>
    </lineage>
</organism>
<comment type="caution">
    <text evidence="4">The sequence shown here is derived from an EMBL/GenBank/DDBJ whole genome shotgun (WGS) entry which is preliminary data.</text>
</comment>
<evidence type="ECO:0000313" key="5">
    <source>
        <dbReference type="Proteomes" id="UP001604277"/>
    </source>
</evidence>